<keyword evidence="2" id="KW-1185">Reference proteome</keyword>
<dbReference type="Proteomes" id="UP001358586">
    <property type="component" value="Chromosome 4"/>
</dbReference>
<evidence type="ECO:0000313" key="1">
    <source>
        <dbReference type="EMBL" id="KAK5835063.1"/>
    </source>
</evidence>
<gene>
    <name evidence="1" type="ORF">PVK06_010748</name>
</gene>
<reference evidence="1 2" key="1">
    <citation type="submission" date="2023-03" db="EMBL/GenBank/DDBJ databases">
        <title>WGS of Gossypium arboreum.</title>
        <authorList>
            <person name="Yu D."/>
        </authorList>
    </citation>
    <scope>NUCLEOTIDE SEQUENCE [LARGE SCALE GENOMIC DNA]</scope>
    <source>
        <tissue evidence="1">Leaf</tissue>
    </source>
</reference>
<sequence>MVLRGRGGQHRCNWRFSLVTGYRVGKKAAISMTAFSGKQILRNKDFLFCVFFSGQKQRQERVCNGLAPSGK</sequence>
<accession>A0ABR0Q6Z3</accession>
<comment type="caution">
    <text evidence="1">The sequence shown here is derived from an EMBL/GenBank/DDBJ whole genome shotgun (WGS) entry which is preliminary data.</text>
</comment>
<name>A0ABR0Q6Z3_GOSAR</name>
<dbReference type="EMBL" id="JARKNE010000004">
    <property type="protein sequence ID" value="KAK5835063.1"/>
    <property type="molecule type" value="Genomic_DNA"/>
</dbReference>
<proteinExistence type="predicted"/>
<evidence type="ECO:0000313" key="2">
    <source>
        <dbReference type="Proteomes" id="UP001358586"/>
    </source>
</evidence>
<protein>
    <submittedName>
        <fullName evidence="1">Uncharacterized protein</fullName>
    </submittedName>
</protein>
<organism evidence="1 2">
    <name type="scientific">Gossypium arboreum</name>
    <name type="common">Tree cotton</name>
    <name type="synonym">Gossypium nanking</name>
    <dbReference type="NCBI Taxonomy" id="29729"/>
    <lineage>
        <taxon>Eukaryota</taxon>
        <taxon>Viridiplantae</taxon>
        <taxon>Streptophyta</taxon>
        <taxon>Embryophyta</taxon>
        <taxon>Tracheophyta</taxon>
        <taxon>Spermatophyta</taxon>
        <taxon>Magnoliopsida</taxon>
        <taxon>eudicotyledons</taxon>
        <taxon>Gunneridae</taxon>
        <taxon>Pentapetalae</taxon>
        <taxon>rosids</taxon>
        <taxon>malvids</taxon>
        <taxon>Malvales</taxon>
        <taxon>Malvaceae</taxon>
        <taxon>Malvoideae</taxon>
        <taxon>Gossypium</taxon>
    </lineage>
</organism>